<keyword evidence="4" id="KW-0238">DNA-binding</keyword>
<name>A0A8T0AR83_SILME</name>
<proteinExistence type="predicted"/>
<gene>
    <name evidence="9" type="ORF">HF521_008707</name>
</gene>
<evidence type="ECO:0000256" key="7">
    <source>
        <dbReference type="SAM" id="MobiDB-lite"/>
    </source>
</evidence>
<keyword evidence="5" id="KW-0804">Transcription</keyword>
<evidence type="ECO:0000313" key="9">
    <source>
        <dbReference type="EMBL" id="KAF7693391.1"/>
    </source>
</evidence>
<dbReference type="InterPro" id="IPR003652">
    <property type="entry name" value="Ataxin_AXH_dom"/>
</dbReference>
<reference evidence="9" key="1">
    <citation type="submission" date="2020-08" db="EMBL/GenBank/DDBJ databases">
        <title>Chromosome-level assembly of Southern catfish (Silurus meridionalis) provides insights into visual adaptation to the nocturnal and benthic lifestyles.</title>
        <authorList>
            <person name="Zhang Y."/>
            <person name="Wang D."/>
            <person name="Peng Z."/>
        </authorList>
    </citation>
    <scope>NUCLEOTIDE SEQUENCE</scope>
    <source>
        <strain evidence="9">SWU-2019-XX</strain>
        <tissue evidence="9">Muscle</tissue>
    </source>
</reference>
<dbReference type="PANTHER" id="PTHR13392">
    <property type="entry name" value="ATAXIN 1"/>
    <property type="match status" value="1"/>
</dbReference>
<evidence type="ECO:0000313" key="10">
    <source>
        <dbReference type="Proteomes" id="UP000606274"/>
    </source>
</evidence>
<keyword evidence="2" id="KW-0678">Repressor</keyword>
<comment type="subcellular location">
    <subcellularLocation>
        <location evidence="1">Nucleus</location>
    </subcellularLocation>
</comment>
<evidence type="ECO:0000256" key="1">
    <source>
        <dbReference type="ARBA" id="ARBA00004123"/>
    </source>
</evidence>
<dbReference type="PANTHER" id="PTHR13392:SF14">
    <property type="entry name" value="ATAXIN-1-LIKE"/>
    <property type="match status" value="1"/>
</dbReference>
<feature type="domain" description="AXH" evidence="8">
    <location>
        <begin position="294"/>
        <end position="426"/>
    </location>
</feature>
<dbReference type="SUPFAM" id="SSF102031">
    <property type="entry name" value="AXH domain"/>
    <property type="match status" value="1"/>
</dbReference>
<comment type="caution">
    <text evidence="9">The sequence shown here is derived from an EMBL/GenBank/DDBJ whole genome shotgun (WGS) entry which is preliminary data.</text>
</comment>
<evidence type="ECO:0000256" key="4">
    <source>
        <dbReference type="ARBA" id="ARBA00023125"/>
    </source>
</evidence>
<evidence type="ECO:0000259" key="8">
    <source>
        <dbReference type="PROSITE" id="PS51148"/>
    </source>
</evidence>
<dbReference type="OrthoDB" id="10000452at2759"/>
<evidence type="ECO:0000256" key="5">
    <source>
        <dbReference type="ARBA" id="ARBA00023163"/>
    </source>
</evidence>
<keyword evidence="10" id="KW-1185">Reference proteome</keyword>
<evidence type="ECO:0000256" key="2">
    <source>
        <dbReference type="ARBA" id="ARBA00022491"/>
    </source>
</evidence>
<dbReference type="AlphaFoldDB" id="A0A8T0AR83"/>
<dbReference type="EMBL" id="JABFDY010000019">
    <property type="protein sequence ID" value="KAF7693391.1"/>
    <property type="molecule type" value="Genomic_DNA"/>
</dbReference>
<feature type="region of interest" description="Disordered" evidence="7">
    <location>
        <begin position="1"/>
        <end position="37"/>
    </location>
</feature>
<dbReference type="GO" id="GO:0003677">
    <property type="term" value="F:DNA binding"/>
    <property type="evidence" value="ECO:0007669"/>
    <property type="project" value="UniProtKB-KW"/>
</dbReference>
<protein>
    <recommendedName>
        <fullName evidence="8">AXH domain-containing protein</fullName>
    </recommendedName>
</protein>
<dbReference type="GO" id="GO:0000122">
    <property type="term" value="P:negative regulation of transcription by RNA polymerase II"/>
    <property type="evidence" value="ECO:0007669"/>
    <property type="project" value="TreeGrafter"/>
</dbReference>
<keyword evidence="6" id="KW-0539">Nucleus</keyword>
<organism evidence="9 10">
    <name type="scientific">Silurus meridionalis</name>
    <name type="common">Southern catfish</name>
    <name type="synonym">Silurus soldatovi meridionalis</name>
    <dbReference type="NCBI Taxonomy" id="175797"/>
    <lineage>
        <taxon>Eukaryota</taxon>
        <taxon>Metazoa</taxon>
        <taxon>Chordata</taxon>
        <taxon>Craniata</taxon>
        <taxon>Vertebrata</taxon>
        <taxon>Euteleostomi</taxon>
        <taxon>Actinopterygii</taxon>
        <taxon>Neopterygii</taxon>
        <taxon>Teleostei</taxon>
        <taxon>Ostariophysi</taxon>
        <taxon>Siluriformes</taxon>
        <taxon>Siluridae</taxon>
        <taxon>Silurus</taxon>
    </lineage>
</organism>
<keyword evidence="3" id="KW-0805">Transcription regulation</keyword>
<dbReference type="InterPro" id="IPR043404">
    <property type="entry name" value="ATAXIN1-like"/>
</dbReference>
<dbReference type="Pfam" id="PF08517">
    <property type="entry name" value="AXH"/>
    <property type="match status" value="1"/>
</dbReference>
<evidence type="ECO:0000256" key="6">
    <source>
        <dbReference type="ARBA" id="ARBA00023242"/>
    </source>
</evidence>
<evidence type="ECO:0000256" key="3">
    <source>
        <dbReference type="ARBA" id="ARBA00023015"/>
    </source>
</evidence>
<dbReference type="SMART" id="SM00536">
    <property type="entry name" value="AXH"/>
    <property type="match status" value="1"/>
</dbReference>
<dbReference type="InterPro" id="IPR036096">
    <property type="entry name" value="Ataxin_AXH_dom_sf"/>
</dbReference>
<feature type="region of interest" description="Disordered" evidence="7">
    <location>
        <begin position="425"/>
        <end position="449"/>
    </location>
</feature>
<dbReference type="GO" id="GO:0003723">
    <property type="term" value="F:RNA binding"/>
    <property type="evidence" value="ECO:0007669"/>
    <property type="project" value="InterPro"/>
</dbReference>
<dbReference type="GO" id="GO:0007399">
    <property type="term" value="P:nervous system development"/>
    <property type="evidence" value="ECO:0007669"/>
    <property type="project" value="TreeGrafter"/>
</dbReference>
<dbReference type="Proteomes" id="UP000606274">
    <property type="component" value="Unassembled WGS sequence"/>
</dbReference>
<dbReference type="GO" id="GO:0005634">
    <property type="term" value="C:nucleus"/>
    <property type="evidence" value="ECO:0007669"/>
    <property type="project" value="UniProtKB-SubCell"/>
</dbReference>
<dbReference type="PROSITE" id="PS51148">
    <property type="entry name" value="AXH"/>
    <property type="match status" value="1"/>
</dbReference>
<sequence length="449" mass="50356">MATNGLSDPPPVPKSLPPKKRNSGVDANEAPAEPVFKTPSPFWNQNIFRRPRRIREPAAVSYIDLHSATTYHPLWTEAGCASNQVLLHPLRDTVAPFPSWGPYCENSEQLLGVSNQNRNDPMSVHDFYGASSYWSYLHLTEQRDLLFKSYGRVSNQCKPKIIKPVPRSLASHYTKKVLLNVGSGDQWDERLQNESAKIDSRTRKRNYLREGMRQSSGHIAESGTDLSIHKYCSEFKDLSQARAIKTEDLQCQRFPVIHQSCNNVQLNSGIEVTMRNEHPLLARGEKAETQEQRELVLPSSQLLSRFFEGSLIELDGGRLKRVEDLQLEDFECCTASCPELSLTRFTVKKITSSDKPGVMCLEVEVDDNPRSKISLEVCEEYPLFVCGRGWSSCSPDRTSKLCCLRCQQLFLGDVCLALSPVPVPPAESTRPGTGADDVGFLNRGGHETD</sequence>
<accession>A0A8T0AR83</accession>